<dbReference type="InterPro" id="IPR020855">
    <property type="entry name" value="Ureohydrolase_Mn_BS"/>
</dbReference>
<evidence type="ECO:0000256" key="1">
    <source>
        <dbReference type="ARBA" id="ARBA00009227"/>
    </source>
</evidence>
<dbReference type="InterPro" id="IPR023696">
    <property type="entry name" value="Ureohydrolase_dom_sf"/>
</dbReference>
<keyword evidence="2" id="KW-0479">Metal-binding</keyword>
<accession>A0ABS0J798</accession>
<evidence type="ECO:0000256" key="3">
    <source>
        <dbReference type="ARBA" id="ARBA00022801"/>
    </source>
</evidence>
<dbReference type="CDD" id="cd11593">
    <property type="entry name" value="Agmatinase-like_2"/>
    <property type="match status" value="1"/>
</dbReference>
<dbReference type="EC" id="3.5.3.11" evidence="5"/>
<keyword evidence="3 4" id="KW-0378">Hydrolase</keyword>
<dbReference type="Gene3D" id="3.40.800.10">
    <property type="entry name" value="Ureohydrolase domain"/>
    <property type="match status" value="1"/>
</dbReference>
<comment type="caution">
    <text evidence="5">The sequence shown here is derived from an EMBL/GenBank/DDBJ whole genome shotgun (WGS) entry which is preliminary data.</text>
</comment>
<dbReference type="RefSeq" id="WP_196609680.1">
    <property type="nucleotide sequence ID" value="NZ_VRYY01000331.1"/>
</dbReference>
<evidence type="ECO:0000256" key="2">
    <source>
        <dbReference type="ARBA" id="ARBA00022723"/>
    </source>
</evidence>
<evidence type="ECO:0000313" key="6">
    <source>
        <dbReference type="Proteomes" id="UP001194469"/>
    </source>
</evidence>
<organism evidence="5 6">
    <name type="scientific">Nitratidesulfovibrio oxamicus</name>
    <dbReference type="NCBI Taxonomy" id="32016"/>
    <lineage>
        <taxon>Bacteria</taxon>
        <taxon>Pseudomonadati</taxon>
        <taxon>Thermodesulfobacteriota</taxon>
        <taxon>Desulfovibrionia</taxon>
        <taxon>Desulfovibrionales</taxon>
        <taxon>Desulfovibrionaceae</taxon>
        <taxon>Nitratidesulfovibrio</taxon>
    </lineage>
</organism>
<dbReference type="EMBL" id="VRYY01000331">
    <property type="protein sequence ID" value="MBG3877588.1"/>
    <property type="molecule type" value="Genomic_DNA"/>
</dbReference>
<evidence type="ECO:0000256" key="4">
    <source>
        <dbReference type="RuleBase" id="RU003684"/>
    </source>
</evidence>
<dbReference type="GO" id="GO:0008783">
    <property type="term" value="F:agmatinase activity"/>
    <property type="evidence" value="ECO:0007669"/>
    <property type="project" value="UniProtKB-EC"/>
</dbReference>
<dbReference type="SUPFAM" id="SSF52768">
    <property type="entry name" value="Arginase/deacetylase"/>
    <property type="match status" value="1"/>
</dbReference>
<dbReference type="PROSITE" id="PS51409">
    <property type="entry name" value="ARGINASE_2"/>
    <property type="match status" value="1"/>
</dbReference>
<reference evidence="5 6" key="1">
    <citation type="submission" date="2019-08" db="EMBL/GenBank/DDBJ databases">
        <authorList>
            <person name="Luo N."/>
        </authorList>
    </citation>
    <scope>NUCLEOTIDE SEQUENCE [LARGE SCALE GENOMIC DNA]</scope>
    <source>
        <strain evidence="5 6">NCIMB 9442</strain>
    </source>
</reference>
<dbReference type="Proteomes" id="UP001194469">
    <property type="component" value="Unassembled WGS sequence"/>
</dbReference>
<comment type="similarity">
    <text evidence="1">Belongs to the arginase family. Agmatinase subfamily.</text>
</comment>
<proteinExistence type="inferred from homology"/>
<dbReference type="PIRSF" id="PIRSF036979">
    <property type="entry name" value="Arginase"/>
    <property type="match status" value="1"/>
</dbReference>
<dbReference type="PANTHER" id="PTHR11358">
    <property type="entry name" value="ARGINASE/AGMATINASE"/>
    <property type="match status" value="1"/>
</dbReference>
<dbReference type="Pfam" id="PF00491">
    <property type="entry name" value="Arginase"/>
    <property type="match status" value="1"/>
</dbReference>
<dbReference type="PROSITE" id="PS01053">
    <property type="entry name" value="ARGINASE_1"/>
    <property type="match status" value="1"/>
</dbReference>
<protein>
    <submittedName>
        <fullName evidence="5">Agmatinase</fullName>
        <ecNumber evidence="5">3.5.3.11</ecNumber>
    </submittedName>
</protein>
<dbReference type="NCBIfam" id="TIGR01230">
    <property type="entry name" value="agmatinase"/>
    <property type="match status" value="1"/>
</dbReference>
<gene>
    <name evidence="5" type="primary">speB</name>
    <name evidence="5" type="ORF">FVW20_11325</name>
</gene>
<dbReference type="PANTHER" id="PTHR11358:SF26">
    <property type="entry name" value="GUANIDINO ACID HYDROLASE, MITOCHONDRIAL"/>
    <property type="match status" value="1"/>
</dbReference>
<keyword evidence="6" id="KW-1185">Reference proteome</keyword>
<dbReference type="InterPro" id="IPR006035">
    <property type="entry name" value="Ureohydrolase"/>
</dbReference>
<name>A0ABS0J798_9BACT</name>
<evidence type="ECO:0000313" key="5">
    <source>
        <dbReference type="EMBL" id="MBG3877588.1"/>
    </source>
</evidence>
<sequence>MRHAEGRFLASELEDVAPDGARFHVIPVPYEESVSYGDGTASGPAAILAASDQLELWDGESVPAELGIHTAPAVDCSGGAEAVLARIEAATATALSHGGLPVLLGGEHTVTLGALRALHRQHGRFGVVQFDAHADLRDSYGGTPYSHAAVMRRAVADLGLPLFQIGVRALCREEVDCRAALGVGHLDAAALARHGIPTPLLPPDFPERIYVTFDVDGLDPSIMPATGTPVPGGLGWYDARRCLELAVNGRQVLGFDVVELAPMDGFHAADFAAARLVYDIMGLVQRLGR</sequence>
<dbReference type="InterPro" id="IPR005925">
    <property type="entry name" value="Agmatinase-rel"/>
</dbReference>